<evidence type="ECO:0000256" key="3">
    <source>
        <dbReference type="SAM" id="Phobius"/>
    </source>
</evidence>
<keyword evidence="1 5" id="KW-0378">Hydrolase</keyword>
<dbReference type="SUPFAM" id="SSF81606">
    <property type="entry name" value="PP2C-like"/>
    <property type="match status" value="1"/>
</dbReference>
<evidence type="ECO:0000313" key="5">
    <source>
        <dbReference type="EMBL" id="MDT0270323.1"/>
    </source>
</evidence>
<keyword evidence="3" id="KW-1133">Transmembrane helix</keyword>
<comment type="caution">
    <text evidence="5">The sequence shown here is derived from an EMBL/GenBank/DDBJ whole genome shotgun (WGS) entry which is preliminary data.</text>
</comment>
<evidence type="ECO:0000256" key="2">
    <source>
        <dbReference type="SAM" id="MobiDB-lite"/>
    </source>
</evidence>
<dbReference type="EC" id="3.1.3.16" evidence="5"/>
<feature type="transmembrane region" description="Helical" evidence="3">
    <location>
        <begin position="12"/>
        <end position="32"/>
    </location>
</feature>
<dbReference type="GO" id="GO:0004722">
    <property type="term" value="F:protein serine/threonine phosphatase activity"/>
    <property type="evidence" value="ECO:0007669"/>
    <property type="project" value="UniProtKB-EC"/>
</dbReference>
<feature type="domain" description="PPM-type phosphatase" evidence="4">
    <location>
        <begin position="140"/>
        <end position="401"/>
    </location>
</feature>
<dbReference type="InterPro" id="IPR036457">
    <property type="entry name" value="PPM-type-like_dom_sf"/>
</dbReference>
<accession>A0ABU2K1K7</accession>
<evidence type="ECO:0000313" key="6">
    <source>
        <dbReference type="Proteomes" id="UP001183410"/>
    </source>
</evidence>
<reference evidence="6" key="1">
    <citation type="submission" date="2023-07" db="EMBL/GenBank/DDBJ databases">
        <title>30 novel species of actinomycetes from the DSMZ collection.</title>
        <authorList>
            <person name="Nouioui I."/>
        </authorList>
    </citation>
    <scope>NUCLEOTIDE SEQUENCE [LARGE SCALE GENOMIC DNA]</scope>
    <source>
        <strain evidence="6">DSM 44915</strain>
    </source>
</reference>
<dbReference type="PROSITE" id="PS51746">
    <property type="entry name" value="PPM_2"/>
    <property type="match status" value="1"/>
</dbReference>
<dbReference type="InterPro" id="IPR052016">
    <property type="entry name" value="Bact_Sigma-Reg"/>
</dbReference>
<feature type="transmembrane region" description="Helical" evidence="3">
    <location>
        <begin position="44"/>
        <end position="72"/>
    </location>
</feature>
<protein>
    <submittedName>
        <fullName evidence="5">PP2C family protein-serine/threonine phosphatase</fullName>
        <ecNumber evidence="5">3.1.3.16</ecNumber>
    </submittedName>
</protein>
<dbReference type="PANTHER" id="PTHR43156:SF2">
    <property type="entry name" value="STAGE II SPORULATION PROTEIN E"/>
    <property type="match status" value="1"/>
</dbReference>
<keyword evidence="3" id="KW-0472">Membrane</keyword>
<dbReference type="SMART" id="SM00331">
    <property type="entry name" value="PP2C_SIG"/>
    <property type="match status" value="1"/>
</dbReference>
<proteinExistence type="predicted"/>
<dbReference type="InterPro" id="IPR001932">
    <property type="entry name" value="PPM-type_phosphatase-like_dom"/>
</dbReference>
<feature type="region of interest" description="Disordered" evidence="2">
    <location>
        <begin position="272"/>
        <end position="312"/>
    </location>
</feature>
<evidence type="ECO:0000259" key="4">
    <source>
        <dbReference type="PROSITE" id="PS51746"/>
    </source>
</evidence>
<sequence length="416" mass="43993">MVWTREPGVGWWRLYPGVPGALLLIGAVLDFVTPPHVTLTPCYVAAPIAAAPVLSFWATGVYGLLATALVVLEMTRIVPHGPEAAIKIGTVASMALFALLLNRMLFRRDERIASVRRIAETVQRAVVPEPPDEVGPLRVAARYRAAQRDTLIGGDLYSVRRTPHGVRMLVGDVRGKGLGATEVVAVLLGAFREAAETEPELSAVAARMEDTLLRERRHHPSLESNEGFTTAVLVELPDDPPARLRMINRGHPPPVLLGPDGAARYLSAGAVEAAGRPGREAPPGQDGGAEAGPDERPRRGGAADGEPPADPALPLGLRELYDRQDQTTTIAAFPPGALLLLYTDGLSEARDADGVFYDPVAGLAGRRFASPAELLDALLADVVAHSGGGLKDDLALLAVQHPAARSVPNAEAVVLT</sequence>
<organism evidence="5 6">
    <name type="scientific">Streptomyces chisholmiae</name>
    <dbReference type="NCBI Taxonomy" id="3075540"/>
    <lineage>
        <taxon>Bacteria</taxon>
        <taxon>Bacillati</taxon>
        <taxon>Actinomycetota</taxon>
        <taxon>Actinomycetes</taxon>
        <taxon>Kitasatosporales</taxon>
        <taxon>Streptomycetaceae</taxon>
        <taxon>Streptomyces</taxon>
    </lineage>
</organism>
<dbReference type="Proteomes" id="UP001183410">
    <property type="component" value="Unassembled WGS sequence"/>
</dbReference>
<evidence type="ECO:0000256" key="1">
    <source>
        <dbReference type="ARBA" id="ARBA00022801"/>
    </source>
</evidence>
<name>A0ABU2K1K7_9ACTN</name>
<keyword evidence="3" id="KW-0812">Transmembrane</keyword>
<dbReference type="Pfam" id="PF07228">
    <property type="entry name" value="SpoIIE"/>
    <property type="match status" value="2"/>
</dbReference>
<dbReference type="Gene3D" id="3.60.40.10">
    <property type="entry name" value="PPM-type phosphatase domain"/>
    <property type="match status" value="1"/>
</dbReference>
<feature type="transmembrane region" description="Helical" evidence="3">
    <location>
        <begin position="84"/>
        <end position="101"/>
    </location>
</feature>
<dbReference type="EMBL" id="JAVREO010000025">
    <property type="protein sequence ID" value="MDT0270323.1"/>
    <property type="molecule type" value="Genomic_DNA"/>
</dbReference>
<gene>
    <name evidence="5" type="ORF">RM844_29030</name>
</gene>
<dbReference type="PANTHER" id="PTHR43156">
    <property type="entry name" value="STAGE II SPORULATION PROTEIN E-RELATED"/>
    <property type="match status" value="1"/>
</dbReference>
<keyword evidence="6" id="KW-1185">Reference proteome</keyword>